<dbReference type="GO" id="GO:0031177">
    <property type="term" value="F:phosphopantetheine binding"/>
    <property type="evidence" value="ECO:0007669"/>
    <property type="project" value="InterPro"/>
</dbReference>
<dbReference type="eggNOG" id="COG0236">
    <property type="taxonomic scope" value="Bacteria"/>
</dbReference>
<dbReference type="PROSITE" id="PS50075">
    <property type="entry name" value="CARRIER"/>
    <property type="match status" value="1"/>
</dbReference>
<dbReference type="Gene3D" id="1.10.1200.10">
    <property type="entry name" value="ACP-like"/>
    <property type="match status" value="1"/>
</dbReference>
<dbReference type="KEGG" id="kal:KALB_6271"/>
<dbReference type="Pfam" id="PF00550">
    <property type="entry name" value="PP-binding"/>
    <property type="match status" value="1"/>
</dbReference>
<dbReference type="PATRIC" id="fig|1449976.3.peg.6292"/>
<dbReference type="SMART" id="SM00823">
    <property type="entry name" value="PKS_PP"/>
    <property type="match status" value="1"/>
</dbReference>
<reference evidence="4 5" key="1">
    <citation type="journal article" date="2014" name="BMC Genomics">
        <title>Complete genome sequence of producer of the glycopeptide antibiotic Aculeximycin Kutzneria albida DSM 43870T, a representative of minor genus of Pseudonocardiaceae.</title>
        <authorList>
            <person name="Rebets Y."/>
            <person name="Tokovenko B."/>
            <person name="Lushchyk I."/>
            <person name="Ruckert C."/>
            <person name="Zaburannyi N."/>
            <person name="Bechthold A."/>
            <person name="Kalinowski J."/>
            <person name="Luzhetskyy A."/>
        </authorList>
    </citation>
    <scope>NUCLEOTIDE SEQUENCE [LARGE SCALE GENOMIC DNA]</scope>
    <source>
        <strain evidence="4">DSM 43870</strain>
    </source>
</reference>
<evidence type="ECO:0000259" key="3">
    <source>
        <dbReference type="PROSITE" id="PS50075"/>
    </source>
</evidence>
<dbReference type="EMBL" id="CP007155">
    <property type="protein sequence ID" value="AHH99631.1"/>
    <property type="molecule type" value="Genomic_DNA"/>
</dbReference>
<dbReference type="InterPro" id="IPR020806">
    <property type="entry name" value="PKS_PP-bd"/>
</dbReference>
<proteinExistence type="predicted"/>
<feature type="domain" description="Carrier" evidence="3">
    <location>
        <begin position="25"/>
        <end position="107"/>
    </location>
</feature>
<dbReference type="InterPro" id="IPR009081">
    <property type="entry name" value="PP-bd_ACP"/>
</dbReference>
<evidence type="ECO:0000256" key="2">
    <source>
        <dbReference type="ARBA" id="ARBA00022553"/>
    </source>
</evidence>
<dbReference type="InterPro" id="IPR036736">
    <property type="entry name" value="ACP-like_sf"/>
</dbReference>
<evidence type="ECO:0000313" key="4">
    <source>
        <dbReference type="EMBL" id="AHH99631.1"/>
    </source>
</evidence>
<sequence length="155" mass="16876">MAGAQPHLRRIEQYWHWKGLAMVDRDPVVVVHTAIADALGLEPEEVSGPATLINDLGAESIDLLDILFRLERGLQVKIEAAELAEYVQGGIPDEEFGDESEIVTAAGLAQLKLVMPQIDTAALVGRLKADQVMGLFTVDNLVRLVLARLSAEVVR</sequence>
<keyword evidence="1" id="KW-0596">Phosphopantetheine</keyword>
<dbReference type="InterPro" id="IPR006162">
    <property type="entry name" value="Ppantetheine_attach_site"/>
</dbReference>
<dbReference type="HOGENOM" id="CLU_157866_0_0_11"/>
<dbReference type="STRING" id="1449976.KALB_6271"/>
<accession>W5WGD3</accession>
<dbReference type="Proteomes" id="UP000019225">
    <property type="component" value="Chromosome"/>
</dbReference>
<dbReference type="PROSITE" id="PS00012">
    <property type="entry name" value="PHOSPHOPANTETHEINE"/>
    <property type="match status" value="1"/>
</dbReference>
<dbReference type="AlphaFoldDB" id="W5WGD3"/>
<keyword evidence="5" id="KW-1185">Reference proteome</keyword>
<evidence type="ECO:0000313" key="5">
    <source>
        <dbReference type="Proteomes" id="UP000019225"/>
    </source>
</evidence>
<name>W5WGD3_9PSEU</name>
<organism evidence="4 5">
    <name type="scientific">Kutzneria albida DSM 43870</name>
    <dbReference type="NCBI Taxonomy" id="1449976"/>
    <lineage>
        <taxon>Bacteria</taxon>
        <taxon>Bacillati</taxon>
        <taxon>Actinomycetota</taxon>
        <taxon>Actinomycetes</taxon>
        <taxon>Pseudonocardiales</taxon>
        <taxon>Pseudonocardiaceae</taxon>
        <taxon>Kutzneria</taxon>
    </lineage>
</organism>
<dbReference type="SUPFAM" id="SSF47336">
    <property type="entry name" value="ACP-like"/>
    <property type="match status" value="1"/>
</dbReference>
<gene>
    <name evidence="4" type="ORF">KALB_6271</name>
</gene>
<evidence type="ECO:0000256" key="1">
    <source>
        <dbReference type="ARBA" id="ARBA00022450"/>
    </source>
</evidence>
<protein>
    <recommendedName>
        <fullName evidence="3">Carrier domain-containing protein</fullName>
    </recommendedName>
</protein>
<keyword evidence="2" id="KW-0597">Phosphoprotein</keyword>